<dbReference type="HOGENOM" id="CLU_2675221_0_0_1"/>
<proteinExistence type="predicted"/>
<evidence type="ECO:0000313" key="2">
    <source>
        <dbReference type="EnsemblPlants" id="OMERI10G09680.1"/>
    </source>
</evidence>
<organism evidence="2">
    <name type="scientific">Oryza meridionalis</name>
    <dbReference type="NCBI Taxonomy" id="40149"/>
    <lineage>
        <taxon>Eukaryota</taxon>
        <taxon>Viridiplantae</taxon>
        <taxon>Streptophyta</taxon>
        <taxon>Embryophyta</taxon>
        <taxon>Tracheophyta</taxon>
        <taxon>Spermatophyta</taxon>
        <taxon>Magnoliopsida</taxon>
        <taxon>Liliopsida</taxon>
        <taxon>Poales</taxon>
        <taxon>Poaceae</taxon>
        <taxon>BOP clade</taxon>
        <taxon>Oryzoideae</taxon>
        <taxon>Oryzeae</taxon>
        <taxon>Oryzinae</taxon>
        <taxon>Oryza</taxon>
    </lineage>
</organism>
<feature type="compositionally biased region" description="Pro residues" evidence="1">
    <location>
        <begin position="1"/>
        <end position="18"/>
    </location>
</feature>
<reference evidence="2" key="2">
    <citation type="submission" date="2018-05" db="EMBL/GenBank/DDBJ databases">
        <title>OmerRS3 (Oryza meridionalis Reference Sequence Version 3).</title>
        <authorList>
            <person name="Zhang J."/>
            <person name="Kudrna D."/>
            <person name="Lee S."/>
            <person name="Talag J."/>
            <person name="Welchert J."/>
            <person name="Wing R.A."/>
        </authorList>
    </citation>
    <scope>NUCLEOTIDE SEQUENCE [LARGE SCALE GENOMIC DNA]</scope>
    <source>
        <strain evidence="2">cv. OR44</strain>
    </source>
</reference>
<dbReference type="Proteomes" id="UP000008021">
    <property type="component" value="Chromosome 10"/>
</dbReference>
<evidence type="ECO:0000256" key="1">
    <source>
        <dbReference type="SAM" id="MobiDB-lite"/>
    </source>
</evidence>
<dbReference type="Gramene" id="OMERI10G09680.1">
    <property type="protein sequence ID" value="OMERI10G09680.1"/>
    <property type="gene ID" value="OMERI10G09680"/>
</dbReference>
<evidence type="ECO:0000313" key="3">
    <source>
        <dbReference type="Proteomes" id="UP000008021"/>
    </source>
</evidence>
<feature type="region of interest" description="Disordered" evidence="1">
    <location>
        <begin position="1"/>
        <end position="25"/>
    </location>
</feature>
<dbReference type="AlphaFoldDB" id="A0A0E0EYS2"/>
<keyword evidence="3" id="KW-1185">Reference proteome</keyword>
<reference evidence="2" key="1">
    <citation type="submission" date="2015-04" db="UniProtKB">
        <authorList>
            <consortium name="EnsemblPlants"/>
        </authorList>
    </citation>
    <scope>IDENTIFICATION</scope>
</reference>
<protein>
    <submittedName>
        <fullName evidence="2">Uncharacterized protein</fullName>
    </submittedName>
</protein>
<accession>A0A0E0EYS2</accession>
<name>A0A0E0EYS2_9ORYZ</name>
<dbReference type="EnsemblPlants" id="OMERI10G09680.1">
    <property type="protein sequence ID" value="OMERI10G09680.1"/>
    <property type="gene ID" value="OMERI10G09680"/>
</dbReference>
<sequence length="75" mass="8049">MWCEPPPPLTPTPPPRGPPSGAWHDGNTAFLHSLKKPESWLHLVNGGNGGRQSMVILNLSSIHTLSNPITTESTS</sequence>